<name>A0A8G1W1F6_9EURO</name>
<evidence type="ECO:0000313" key="3">
    <source>
        <dbReference type="Proteomes" id="UP000249789"/>
    </source>
</evidence>
<protein>
    <submittedName>
        <fullName evidence="2">Uncharacterized protein</fullName>
    </submittedName>
</protein>
<dbReference type="Proteomes" id="UP000249789">
    <property type="component" value="Unassembled WGS sequence"/>
</dbReference>
<dbReference type="GeneID" id="63857469"/>
<proteinExistence type="predicted"/>
<dbReference type="EMBL" id="KZ824627">
    <property type="protein sequence ID" value="RAK80880.1"/>
    <property type="molecule type" value="Genomic_DNA"/>
</dbReference>
<gene>
    <name evidence="2" type="ORF">BO72DRAFT_262458</name>
</gene>
<dbReference type="RefSeq" id="XP_040804890.1">
    <property type="nucleotide sequence ID" value="XM_040940136.1"/>
</dbReference>
<feature type="region of interest" description="Disordered" evidence="1">
    <location>
        <begin position="1"/>
        <end position="34"/>
    </location>
</feature>
<organism evidence="2 3">
    <name type="scientific">Aspergillus fijiensis CBS 313.89</name>
    <dbReference type="NCBI Taxonomy" id="1448319"/>
    <lineage>
        <taxon>Eukaryota</taxon>
        <taxon>Fungi</taxon>
        <taxon>Dikarya</taxon>
        <taxon>Ascomycota</taxon>
        <taxon>Pezizomycotina</taxon>
        <taxon>Eurotiomycetes</taxon>
        <taxon>Eurotiomycetidae</taxon>
        <taxon>Eurotiales</taxon>
        <taxon>Aspergillaceae</taxon>
        <taxon>Aspergillus</taxon>
    </lineage>
</organism>
<accession>A0A8G1W1F6</accession>
<dbReference type="VEuPathDB" id="FungiDB:BO72DRAFT_262458"/>
<dbReference type="AlphaFoldDB" id="A0A8G1W1F6"/>
<sequence>MIIAKCRSPPSDSQTQTDHGEVDTGLGQPPRSPSEKFWVFPHSGVHSLRRTNNWRCRISQAMTGRKPTLQPLCSPDSRRFSHFADCSWGDARILTLLSPIPPKPTLWPNDDSALKIRTLVFRVAVSAKPNPSCRKQVSHDYYPSQPTKYRQTWGGRCLNLGGMILAGISP</sequence>
<keyword evidence="3" id="KW-1185">Reference proteome</keyword>
<evidence type="ECO:0000313" key="2">
    <source>
        <dbReference type="EMBL" id="RAK80880.1"/>
    </source>
</evidence>
<evidence type="ECO:0000256" key="1">
    <source>
        <dbReference type="SAM" id="MobiDB-lite"/>
    </source>
</evidence>
<reference evidence="2 3" key="1">
    <citation type="submission" date="2018-02" db="EMBL/GenBank/DDBJ databases">
        <title>The genomes of Aspergillus section Nigri reveals drivers in fungal speciation.</title>
        <authorList>
            <consortium name="DOE Joint Genome Institute"/>
            <person name="Vesth T.C."/>
            <person name="Nybo J."/>
            <person name="Theobald S."/>
            <person name="Brandl J."/>
            <person name="Frisvad J.C."/>
            <person name="Nielsen K.F."/>
            <person name="Lyhne E.K."/>
            <person name="Kogle M.E."/>
            <person name="Kuo A."/>
            <person name="Riley R."/>
            <person name="Clum A."/>
            <person name="Nolan M."/>
            <person name="Lipzen A."/>
            <person name="Salamov A."/>
            <person name="Henrissat B."/>
            <person name="Wiebenga A."/>
            <person name="De vries R.P."/>
            <person name="Grigoriev I.V."/>
            <person name="Mortensen U.H."/>
            <person name="Andersen M.R."/>
            <person name="Baker S.E."/>
        </authorList>
    </citation>
    <scope>NUCLEOTIDE SEQUENCE [LARGE SCALE GENOMIC DNA]</scope>
    <source>
        <strain evidence="2 3">CBS 313.89</strain>
    </source>
</reference>